<gene>
    <name evidence="1" type="ORF">ACOLOM_LOCUS3609</name>
</gene>
<evidence type="ECO:0000313" key="1">
    <source>
        <dbReference type="EMBL" id="CAG8519973.1"/>
    </source>
</evidence>
<protein>
    <submittedName>
        <fullName evidence="1">3619_t:CDS:1</fullName>
    </submittedName>
</protein>
<proteinExistence type="predicted"/>
<accession>A0ACA9LDE8</accession>
<evidence type="ECO:0000313" key="2">
    <source>
        <dbReference type="Proteomes" id="UP000789525"/>
    </source>
</evidence>
<dbReference type="Proteomes" id="UP000789525">
    <property type="component" value="Unassembled WGS sequence"/>
</dbReference>
<feature type="non-terminal residue" evidence="1">
    <location>
        <position position="131"/>
    </location>
</feature>
<keyword evidence="2" id="KW-1185">Reference proteome</keyword>
<organism evidence="1 2">
    <name type="scientific">Acaulospora colombiana</name>
    <dbReference type="NCBI Taxonomy" id="27376"/>
    <lineage>
        <taxon>Eukaryota</taxon>
        <taxon>Fungi</taxon>
        <taxon>Fungi incertae sedis</taxon>
        <taxon>Mucoromycota</taxon>
        <taxon>Glomeromycotina</taxon>
        <taxon>Glomeromycetes</taxon>
        <taxon>Diversisporales</taxon>
        <taxon>Acaulosporaceae</taxon>
        <taxon>Acaulospora</taxon>
    </lineage>
</organism>
<dbReference type="EMBL" id="CAJVPT010005416">
    <property type="protein sequence ID" value="CAG8519973.1"/>
    <property type="molecule type" value="Genomic_DNA"/>
</dbReference>
<comment type="caution">
    <text evidence="1">The sequence shown here is derived from an EMBL/GenBank/DDBJ whole genome shotgun (WGS) entry which is preliminary data.</text>
</comment>
<reference evidence="1" key="1">
    <citation type="submission" date="2021-06" db="EMBL/GenBank/DDBJ databases">
        <authorList>
            <person name="Kallberg Y."/>
            <person name="Tangrot J."/>
            <person name="Rosling A."/>
        </authorList>
    </citation>
    <scope>NUCLEOTIDE SEQUENCE</scope>
    <source>
        <strain evidence="1">CL356</strain>
    </source>
</reference>
<name>A0ACA9LDE8_9GLOM</name>
<sequence>MKDVYEVLYLNTRKLTRRAQDQTILYFKVSLEETMEKVTSMNQDPQTLTSTNIVNWVDIERWEEVIIRDNVIEEVKIHFNDPHNEEEDVLAKEALKLLAIEWKELTLYKIITEIRWQEKMLDDPIRQFVKK</sequence>